<evidence type="ECO:0000256" key="8">
    <source>
        <dbReference type="ARBA" id="ARBA00047899"/>
    </source>
</evidence>
<dbReference type="Pfam" id="PF00069">
    <property type="entry name" value="Pkinase"/>
    <property type="match status" value="1"/>
</dbReference>
<evidence type="ECO:0000256" key="6">
    <source>
        <dbReference type="ARBA" id="ARBA00022777"/>
    </source>
</evidence>
<dbReference type="Gene3D" id="3.30.200.20">
    <property type="entry name" value="Phosphorylase Kinase, domain 1"/>
    <property type="match status" value="1"/>
</dbReference>
<dbReference type="EC" id="2.7.11.1" evidence="2"/>
<feature type="domain" description="Protein kinase" evidence="11">
    <location>
        <begin position="2"/>
        <end position="257"/>
    </location>
</feature>
<evidence type="ECO:0000313" key="12">
    <source>
        <dbReference type="EMBL" id="JAP96235.1"/>
    </source>
</evidence>
<keyword evidence="5 10" id="KW-0547">Nucleotide-binding</keyword>
<gene>
    <name evidence="12" type="ORF">TPC1_10493</name>
</gene>
<organism evidence="12">
    <name type="scientific">Trepomonas sp. PC1</name>
    <dbReference type="NCBI Taxonomy" id="1076344"/>
    <lineage>
        <taxon>Eukaryota</taxon>
        <taxon>Metamonada</taxon>
        <taxon>Diplomonadida</taxon>
        <taxon>Hexamitidae</taxon>
        <taxon>Hexamitinae</taxon>
        <taxon>Trepomonas</taxon>
    </lineage>
</organism>
<comment type="catalytic activity">
    <reaction evidence="8">
        <text>L-threonyl-[protein] + ATP = O-phospho-L-threonyl-[protein] + ADP + H(+)</text>
        <dbReference type="Rhea" id="RHEA:46608"/>
        <dbReference type="Rhea" id="RHEA-COMP:11060"/>
        <dbReference type="Rhea" id="RHEA-COMP:11605"/>
        <dbReference type="ChEBI" id="CHEBI:15378"/>
        <dbReference type="ChEBI" id="CHEBI:30013"/>
        <dbReference type="ChEBI" id="CHEBI:30616"/>
        <dbReference type="ChEBI" id="CHEBI:61977"/>
        <dbReference type="ChEBI" id="CHEBI:456216"/>
        <dbReference type="EC" id="2.7.11.1"/>
    </reaction>
</comment>
<dbReference type="InterPro" id="IPR011009">
    <property type="entry name" value="Kinase-like_dom_sf"/>
</dbReference>
<dbReference type="InterPro" id="IPR051131">
    <property type="entry name" value="NEK_Ser/Thr_kinase_NIMA"/>
</dbReference>
<dbReference type="SUPFAM" id="SSF56112">
    <property type="entry name" value="Protein kinase-like (PK-like)"/>
    <property type="match status" value="1"/>
</dbReference>
<dbReference type="PIRSF" id="PIRSF000654">
    <property type="entry name" value="Integrin-linked_kinase"/>
    <property type="match status" value="1"/>
</dbReference>
<sequence>YYEKLKLLGEGQYGDAYLVIHKATQKQYVMKTLILGGLSDEQKKNTLQEVQILQKFNHTNVIKYYASFMEKETLNIIMEYANFGTLENYITMRNKKPFSDREIHYIFCQILLGLNHIHQQKIVHRDLNPQNIFIQQERGTFIMKIGDFGGAKASNSSMASFDTQVGTPFYMAPEIIYNTGTAFTQKVDVWSLGCILYRLCKGKTPFQETEGDFRDALIGQSFEPITKPEINQVVRQLLTFDQAKRPDCRAIIGLDWVQGKTKKEPVAYKA</sequence>
<feature type="non-terminal residue" evidence="12">
    <location>
        <position position="270"/>
    </location>
</feature>
<dbReference type="Gene3D" id="1.10.510.10">
    <property type="entry name" value="Transferase(Phosphotransferase) domain 1"/>
    <property type="match status" value="1"/>
</dbReference>
<dbReference type="PROSITE" id="PS50011">
    <property type="entry name" value="PROTEIN_KINASE_DOM"/>
    <property type="match status" value="1"/>
</dbReference>
<evidence type="ECO:0000259" key="11">
    <source>
        <dbReference type="PROSITE" id="PS50011"/>
    </source>
</evidence>
<dbReference type="PANTHER" id="PTHR44899">
    <property type="entry name" value="CAMK FAMILY PROTEIN KINASE"/>
    <property type="match status" value="1"/>
</dbReference>
<keyword evidence="7 10" id="KW-0067">ATP-binding</keyword>
<dbReference type="GO" id="GO:0004674">
    <property type="term" value="F:protein serine/threonine kinase activity"/>
    <property type="evidence" value="ECO:0007669"/>
    <property type="project" value="UniProtKB-KW"/>
</dbReference>
<evidence type="ECO:0000256" key="9">
    <source>
        <dbReference type="ARBA" id="ARBA00048679"/>
    </source>
</evidence>
<keyword evidence="6 12" id="KW-0418">Kinase</keyword>
<keyword evidence="4" id="KW-0808">Transferase</keyword>
<keyword evidence="3" id="KW-0723">Serine/threonine-protein kinase</keyword>
<comment type="similarity">
    <text evidence="1">Belongs to the protein kinase superfamily. NEK Ser/Thr protein kinase family. NIMA subfamily.</text>
</comment>
<evidence type="ECO:0000256" key="2">
    <source>
        <dbReference type="ARBA" id="ARBA00012513"/>
    </source>
</evidence>
<evidence type="ECO:0000256" key="1">
    <source>
        <dbReference type="ARBA" id="ARBA00010886"/>
    </source>
</evidence>
<dbReference type="FunFam" id="3.30.200.20:FF:000097">
    <property type="entry name" value="Probable serine/threonine-protein kinase nek1"/>
    <property type="match status" value="1"/>
</dbReference>
<dbReference type="GO" id="GO:0005524">
    <property type="term" value="F:ATP binding"/>
    <property type="evidence" value="ECO:0007669"/>
    <property type="project" value="UniProtKB-UniRule"/>
</dbReference>
<reference evidence="12" key="1">
    <citation type="submission" date="2015-07" db="EMBL/GenBank/DDBJ databases">
        <title>Adaptation to a free-living lifestyle via gene acquisitions in the diplomonad Trepomonas sp. PC1.</title>
        <authorList>
            <person name="Xu F."/>
            <person name="Jerlstrom-Hultqvist J."/>
            <person name="Kolisko M."/>
            <person name="Simpson A.G.B."/>
            <person name="Roger A.J."/>
            <person name="Svard S.G."/>
            <person name="Andersson J.O."/>
        </authorList>
    </citation>
    <scope>NUCLEOTIDE SEQUENCE</scope>
    <source>
        <strain evidence="12">PC1</strain>
    </source>
</reference>
<evidence type="ECO:0000256" key="3">
    <source>
        <dbReference type="ARBA" id="ARBA00022527"/>
    </source>
</evidence>
<dbReference type="EMBL" id="GDID01000371">
    <property type="protein sequence ID" value="JAP96235.1"/>
    <property type="molecule type" value="Transcribed_RNA"/>
</dbReference>
<name>A0A146KKZ6_9EUKA</name>
<evidence type="ECO:0000256" key="4">
    <source>
        <dbReference type="ARBA" id="ARBA00022679"/>
    </source>
</evidence>
<dbReference type="InterPro" id="IPR000719">
    <property type="entry name" value="Prot_kinase_dom"/>
</dbReference>
<comment type="catalytic activity">
    <reaction evidence="9">
        <text>L-seryl-[protein] + ATP = O-phospho-L-seryl-[protein] + ADP + H(+)</text>
        <dbReference type="Rhea" id="RHEA:17989"/>
        <dbReference type="Rhea" id="RHEA-COMP:9863"/>
        <dbReference type="Rhea" id="RHEA-COMP:11604"/>
        <dbReference type="ChEBI" id="CHEBI:15378"/>
        <dbReference type="ChEBI" id="CHEBI:29999"/>
        <dbReference type="ChEBI" id="CHEBI:30616"/>
        <dbReference type="ChEBI" id="CHEBI:83421"/>
        <dbReference type="ChEBI" id="CHEBI:456216"/>
        <dbReference type="EC" id="2.7.11.1"/>
    </reaction>
</comment>
<dbReference type="AlphaFoldDB" id="A0A146KKZ6"/>
<dbReference type="PROSITE" id="PS00107">
    <property type="entry name" value="PROTEIN_KINASE_ATP"/>
    <property type="match status" value="1"/>
</dbReference>
<evidence type="ECO:0000256" key="5">
    <source>
        <dbReference type="ARBA" id="ARBA00022741"/>
    </source>
</evidence>
<proteinExistence type="inferred from homology"/>
<feature type="binding site" evidence="10">
    <location>
        <position position="31"/>
    </location>
    <ligand>
        <name>ATP</name>
        <dbReference type="ChEBI" id="CHEBI:30616"/>
    </ligand>
</feature>
<feature type="non-terminal residue" evidence="12">
    <location>
        <position position="1"/>
    </location>
</feature>
<dbReference type="InterPro" id="IPR017441">
    <property type="entry name" value="Protein_kinase_ATP_BS"/>
</dbReference>
<accession>A0A146KKZ6</accession>
<protein>
    <recommendedName>
        <fullName evidence="2">non-specific serine/threonine protein kinase</fullName>
        <ecNumber evidence="2">2.7.11.1</ecNumber>
    </recommendedName>
</protein>
<evidence type="ECO:0000256" key="10">
    <source>
        <dbReference type="PROSITE-ProRule" id="PRU10141"/>
    </source>
</evidence>
<evidence type="ECO:0000256" key="7">
    <source>
        <dbReference type="ARBA" id="ARBA00022840"/>
    </source>
</evidence>